<dbReference type="InParanoid" id="A0A1D8PF40"/>
<dbReference type="RefSeq" id="XP_019330702.1">
    <property type="nucleotide sequence ID" value="XM_019475157.1"/>
</dbReference>
<dbReference type="OrthoDB" id="4093453at2759"/>
<dbReference type="GeneID" id="30515054"/>
<dbReference type="EMBL" id="CP017623">
    <property type="protein sequence ID" value="AOW26766.1"/>
    <property type="molecule type" value="Genomic_DNA"/>
</dbReference>
<gene>
    <name evidence="3" type="ordered locus">CAALFM_C111410CA</name>
    <name evidence="2" type="ordered locus">orf19.8278</name>
</gene>
<name>A0A1D8PF40_CANAL</name>
<dbReference type="KEGG" id="cal:CAALFM_C111410CA"/>
<sequence length="113" mass="12693">MALKKNINTKSTNKSSSSTSKIKKKAANTTSSKLKSKSKSTKIKIDKLNNDISQFTEVQNLLATNDNKQAPKKTRALDSIKEDLQKDEELKKKNKLVENDLNKQLELLTEMGL</sequence>
<reference evidence="3 4" key="2">
    <citation type="journal article" date="2007" name="Genome Biol.">
        <title>Assembly of the Candida albicans genome into sixteen supercontigs aligned on the eight chromosomes.</title>
        <authorList>
            <person name="van het Hoog M."/>
            <person name="Rast T.J."/>
            <person name="Martchenko M."/>
            <person name="Grindle S."/>
            <person name="Dignard D."/>
            <person name="Hogues H."/>
            <person name="Cuomo C."/>
            <person name="Berriman M."/>
            <person name="Scherer S."/>
            <person name="Magee B.B."/>
            <person name="Whiteway M."/>
            <person name="Chibana H."/>
            <person name="Nantel A."/>
            <person name="Magee P.T."/>
        </authorList>
    </citation>
    <scope>GENOME REANNOTATION</scope>
    <source>
        <strain evidence="4">SC5314 / ATCC MYA-2876</strain>
    </source>
</reference>
<dbReference type="AlphaFoldDB" id="A0A1D8PF40"/>
<reference evidence="3 4" key="1">
    <citation type="journal article" date="2004" name="Proc. Natl. Acad. Sci. U.S.A.">
        <title>The diploid genome sequence of Candida albicans.</title>
        <authorList>
            <person name="Jones T."/>
            <person name="Federspiel N.A."/>
            <person name="Chibana H."/>
            <person name="Dungan J."/>
            <person name="Kalman S."/>
            <person name="Magee B.B."/>
            <person name="Newport G."/>
            <person name="Thorstenson Y.R."/>
            <person name="Agabian N."/>
            <person name="Magee P.T."/>
            <person name="Davis R.W."/>
            <person name="Scherer S."/>
        </authorList>
    </citation>
    <scope>NUCLEOTIDE SEQUENCE [LARGE SCALE GENOMIC DNA]</scope>
    <source>
        <strain evidence="4">SC5314 / ATCC MYA-2876</strain>
    </source>
</reference>
<evidence type="ECO:0000313" key="4">
    <source>
        <dbReference type="Proteomes" id="UP000000559"/>
    </source>
</evidence>
<dbReference type="CGD" id="CAL0000188749">
    <property type="gene designation" value="orf19.8278"/>
</dbReference>
<evidence type="ECO:0000256" key="1">
    <source>
        <dbReference type="SAM" id="MobiDB-lite"/>
    </source>
</evidence>
<protein>
    <submittedName>
        <fullName evidence="3">Uncharacterized protein</fullName>
    </submittedName>
</protein>
<dbReference type="VEuPathDB" id="FungiDB:C1_11410C_A"/>
<dbReference type="eggNOG" id="ENOG502RQF9">
    <property type="taxonomic scope" value="Eukaryota"/>
</dbReference>
<dbReference type="SMR" id="A0A1D8PF40"/>
<evidence type="ECO:0000313" key="2">
    <source>
        <dbReference type="CGD" id="CAL0000188749"/>
    </source>
</evidence>
<feature type="compositionally biased region" description="Low complexity" evidence="1">
    <location>
        <begin position="1"/>
        <end position="20"/>
    </location>
</feature>
<evidence type="ECO:0000313" key="3">
    <source>
        <dbReference type="EMBL" id="AOW26766.1"/>
    </source>
</evidence>
<organism evidence="3 4">
    <name type="scientific">Candida albicans (strain SC5314 / ATCC MYA-2876)</name>
    <name type="common">Yeast</name>
    <dbReference type="NCBI Taxonomy" id="237561"/>
    <lineage>
        <taxon>Eukaryota</taxon>
        <taxon>Fungi</taxon>
        <taxon>Dikarya</taxon>
        <taxon>Ascomycota</taxon>
        <taxon>Saccharomycotina</taxon>
        <taxon>Pichiomycetes</taxon>
        <taxon>Debaryomycetaceae</taxon>
        <taxon>Candida/Lodderomyces clade</taxon>
        <taxon>Candida</taxon>
    </lineage>
</organism>
<keyword evidence="4" id="KW-1185">Reference proteome</keyword>
<dbReference type="Proteomes" id="UP000000559">
    <property type="component" value="Chromosome 1"/>
</dbReference>
<proteinExistence type="predicted"/>
<feature type="region of interest" description="Disordered" evidence="1">
    <location>
        <begin position="1"/>
        <end position="42"/>
    </location>
</feature>
<accession>A0A1D8PF40</accession>
<reference evidence="3 4" key="3">
    <citation type="journal article" date="2013" name="Genome Biol.">
        <title>Assembly of a phased diploid Candida albicans genome facilitates allele-specific measurements and provides a simple model for repeat and indel structure.</title>
        <authorList>
            <person name="Muzzey D."/>
            <person name="Schwartz K."/>
            <person name="Weissman J.S."/>
            <person name="Sherlock G."/>
        </authorList>
    </citation>
    <scope>NUCLEOTIDE SEQUENCE [LARGE SCALE GENOMIC DNA]</scope>
    <source>
        <strain evidence="4">SC5314 / ATCC MYA-2876</strain>
    </source>
</reference>